<proteinExistence type="inferred from homology"/>
<dbReference type="InterPro" id="IPR016142">
    <property type="entry name" value="Citrate_synth-like_lrg_a-sub"/>
</dbReference>
<evidence type="ECO:0000313" key="10">
    <source>
        <dbReference type="Proteomes" id="UP001057474"/>
    </source>
</evidence>
<dbReference type="CDD" id="cd06108">
    <property type="entry name" value="Ec2MCS_like"/>
    <property type="match status" value="1"/>
</dbReference>
<evidence type="ECO:0000256" key="1">
    <source>
        <dbReference type="ARBA" id="ARBA00004751"/>
    </source>
</evidence>
<dbReference type="PROSITE" id="PS00480">
    <property type="entry name" value="CITRATE_SYNTHASE"/>
    <property type="match status" value="1"/>
</dbReference>
<dbReference type="InterPro" id="IPR036969">
    <property type="entry name" value="Citrate_synthase_sf"/>
</dbReference>
<accession>A0ABY4Y6J7</accession>
<keyword evidence="9" id="KW-0012">Acyltransferase</keyword>
<comment type="similarity">
    <text evidence="2 6 7">Belongs to the citrate synthase family.</text>
</comment>
<gene>
    <name evidence="9" type="primary">prpC</name>
    <name evidence="9" type="ORF">J2N86_09100</name>
</gene>
<dbReference type="InterPro" id="IPR019810">
    <property type="entry name" value="Citrate_synthase_AS"/>
</dbReference>
<comment type="catalytic activity">
    <reaction evidence="5">
        <text>oxaloacetate + acetyl-CoA + H2O = citrate + CoA + H(+)</text>
        <dbReference type="Rhea" id="RHEA:16845"/>
        <dbReference type="ChEBI" id="CHEBI:15377"/>
        <dbReference type="ChEBI" id="CHEBI:15378"/>
        <dbReference type="ChEBI" id="CHEBI:16452"/>
        <dbReference type="ChEBI" id="CHEBI:16947"/>
        <dbReference type="ChEBI" id="CHEBI:57287"/>
        <dbReference type="ChEBI" id="CHEBI:57288"/>
        <dbReference type="EC" id="2.3.3.16"/>
    </reaction>
</comment>
<evidence type="ECO:0000256" key="7">
    <source>
        <dbReference type="RuleBase" id="RU003406"/>
    </source>
</evidence>
<dbReference type="Gene3D" id="1.10.230.10">
    <property type="entry name" value="Cytochrome P450-Terp, domain 2"/>
    <property type="match status" value="1"/>
</dbReference>
<dbReference type="SUPFAM" id="SSF48256">
    <property type="entry name" value="Citrate synthase"/>
    <property type="match status" value="1"/>
</dbReference>
<evidence type="ECO:0000256" key="5">
    <source>
        <dbReference type="ARBA" id="ARBA00049288"/>
    </source>
</evidence>
<dbReference type="InterPro" id="IPR024176">
    <property type="entry name" value="Citrate_synthase_bac-typ"/>
</dbReference>
<reference evidence="9" key="1">
    <citation type="submission" date="2021-03" db="EMBL/GenBank/DDBJ databases">
        <title>Legionella lytica PCM 2298.</title>
        <authorList>
            <person name="Koper P."/>
        </authorList>
    </citation>
    <scope>NUCLEOTIDE SEQUENCE</scope>
    <source>
        <strain evidence="9">PCM 2298</strain>
    </source>
</reference>
<organism evidence="9 10">
    <name type="scientific">Legionella lytica</name>
    <dbReference type="NCBI Taxonomy" id="96232"/>
    <lineage>
        <taxon>Bacteria</taxon>
        <taxon>Pseudomonadati</taxon>
        <taxon>Pseudomonadota</taxon>
        <taxon>Gammaproteobacteria</taxon>
        <taxon>Legionellales</taxon>
        <taxon>Legionellaceae</taxon>
        <taxon>Legionella</taxon>
    </lineage>
</organism>
<evidence type="ECO:0000313" key="9">
    <source>
        <dbReference type="EMBL" id="USQ12860.1"/>
    </source>
</evidence>
<dbReference type="EMBL" id="CP071527">
    <property type="protein sequence ID" value="USQ12860.1"/>
    <property type="molecule type" value="Genomic_DNA"/>
</dbReference>
<keyword evidence="10" id="KW-1185">Reference proteome</keyword>
<name>A0ABY4Y6J7_9GAMM</name>
<evidence type="ECO:0000256" key="2">
    <source>
        <dbReference type="ARBA" id="ARBA00010566"/>
    </source>
</evidence>
<dbReference type="Pfam" id="PF00285">
    <property type="entry name" value="Citrate_synt"/>
    <property type="match status" value="1"/>
</dbReference>
<comment type="pathway">
    <text evidence="1">Carbohydrate metabolism; tricarboxylic acid cycle; isocitrate from oxaloacetate: step 1/2.</text>
</comment>
<dbReference type="InterPro" id="IPR016143">
    <property type="entry name" value="Citrate_synth-like_sm_a-sub"/>
</dbReference>
<dbReference type="InterPro" id="IPR011278">
    <property type="entry name" value="2-MeCitrate/Citrate_synth_II"/>
</dbReference>
<evidence type="ECO:0000256" key="6">
    <source>
        <dbReference type="PIRNR" id="PIRNR001369"/>
    </source>
</evidence>
<evidence type="ECO:0000256" key="8">
    <source>
        <dbReference type="SAM" id="MobiDB-lite"/>
    </source>
</evidence>
<dbReference type="PANTHER" id="PTHR11739">
    <property type="entry name" value="CITRATE SYNTHASE"/>
    <property type="match status" value="1"/>
</dbReference>
<dbReference type="Gene3D" id="1.10.580.10">
    <property type="entry name" value="Citrate Synthase, domain 1"/>
    <property type="match status" value="1"/>
</dbReference>
<dbReference type="GO" id="GO:0050440">
    <property type="term" value="F:2-methylcitrate synthase activity"/>
    <property type="evidence" value="ECO:0007669"/>
    <property type="project" value="UniProtKB-EC"/>
</dbReference>
<dbReference type="GO" id="GO:0036440">
    <property type="term" value="F:citrate synthase activity"/>
    <property type="evidence" value="ECO:0007669"/>
    <property type="project" value="UniProtKB-EC"/>
</dbReference>
<feature type="region of interest" description="Disordered" evidence="8">
    <location>
        <begin position="352"/>
        <end position="371"/>
    </location>
</feature>
<keyword evidence="3" id="KW-0816">Tricarboxylic acid cycle</keyword>
<dbReference type="Proteomes" id="UP001057474">
    <property type="component" value="Chromosome"/>
</dbReference>
<dbReference type="RefSeq" id="WP_252579077.1">
    <property type="nucleotide sequence ID" value="NZ_CP071527.1"/>
</dbReference>
<dbReference type="PIRSF" id="PIRSF001369">
    <property type="entry name" value="Citrate_synth"/>
    <property type="match status" value="1"/>
</dbReference>
<sequence>MSVKSGGLAGIIAGESAIATVGLGNGLNYRGYSIHDLAEHATFEEVAYLLLYGSLPTQSELDAYTKKIVGLRTLPDALKTILKMIPKDAHPMDVLRTACSFLGNIEPEHNFSEEHQIADRLFALFPGMICYWYNYHFNNKEISGLSEEPTTGGHFLALLHGRKPSQLEVDMMNVSLILYAEHEFNASTFAARVTAATLSDFYSAIVSAIGTLRGPLHGGANEAAMGVIERFKTPDEAEAGLKKMLENKELVMGFGHRVYTTSDPRSDIIKKWSFRLGEGKKQLDLYHVSERIEEVMWQEKKLFPNLDFYSASAYHYCGIPTFLFTPIFVMSRITGWAAHVFEQRANNKLIRPSSKYTGPEPREFPAINTRG</sequence>
<keyword evidence="4 6" id="KW-0808">Transferase</keyword>
<dbReference type="NCBIfam" id="NF009006">
    <property type="entry name" value="PRK12351.1"/>
    <property type="match status" value="1"/>
</dbReference>
<protein>
    <recommendedName>
        <fullName evidence="6">Citrate synthase</fullName>
    </recommendedName>
</protein>
<evidence type="ECO:0000256" key="4">
    <source>
        <dbReference type="ARBA" id="ARBA00022679"/>
    </source>
</evidence>
<dbReference type="InterPro" id="IPR002020">
    <property type="entry name" value="Citrate_synthase"/>
</dbReference>
<dbReference type="PANTHER" id="PTHR11739:SF25">
    <property type="entry name" value="CITRATE SYNTHASE-RELATED PROTEIN DDB_G0287281"/>
    <property type="match status" value="1"/>
</dbReference>
<dbReference type="PRINTS" id="PR00143">
    <property type="entry name" value="CITRTSNTHASE"/>
</dbReference>
<evidence type="ECO:0000256" key="3">
    <source>
        <dbReference type="ARBA" id="ARBA00022532"/>
    </source>
</evidence>
<dbReference type="NCBIfam" id="TIGR01800">
    <property type="entry name" value="cit_synth_II"/>
    <property type="match status" value="1"/>
</dbReference>